<evidence type="ECO:0000313" key="2">
    <source>
        <dbReference type="Proteomes" id="UP000824120"/>
    </source>
</evidence>
<protein>
    <submittedName>
        <fullName evidence="1">Uncharacterized protein</fullName>
    </submittedName>
</protein>
<evidence type="ECO:0000313" key="1">
    <source>
        <dbReference type="EMBL" id="KAG5570368.1"/>
    </source>
</evidence>
<keyword evidence="2" id="KW-1185">Reference proteome</keyword>
<name>A0A9J5W540_SOLCO</name>
<dbReference type="OrthoDB" id="9514740at2759"/>
<dbReference type="Proteomes" id="UP000824120">
    <property type="component" value="Chromosome 12"/>
</dbReference>
<gene>
    <name evidence="1" type="ORF">H5410_060134</name>
</gene>
<organism evidence="1 2">
    <name type="scientific">Solanum commersonii</name>
    <name type="common">Commerson's wild potato</name>
    <name type="synonym">Commerson's nightshade</name>
    <dbReference type="NCBI Taxonomy" id="4109"/>
    <lineage>
        <taxon>Eukaryota</taxon>
        <taxon>Viridiplantae</taxon>
        <taxon>Streptophyta</taxon>
        <taxon>Embryophyta</taxon>
        <taxon>Tracheophyta</taxon>
        <taxon>Spermatophyta</taxon>
        <taxon>Magnoliopsida</taxon>
        <taxon>eudicotyledons</taxon>
        <taxon>Gunneridae</taxon>
        <taxon>Pentapetalae</taxon>
        <taxon>asterids</taxon>
        <taxon>lamiids</taxon>
        <taxon>Solanales</taxon>
        <taxon>Solanaceae</taxon>
        <taxon>Solanoideae</taxon>
        <taxon>Solaneae</taxon>
        <taxon>Solanum</taxon>
    </lineage>
</organism>
<accession>A0A9J5W540</accession>
<sequence length="118" mass="13153">MLQNVTTMDVLSRCERQYIRFTVGTICLVPRCEELGGCVEYTLVRSLPGFRPIIAGALVHMLPSLLRTIAGRVVRKDDVKLDEEYDSISIASGLHSRSQYLIVKDLGAVLPCFIIVLD</sequence>
<proteinExistence type="predicted"/>
<reference evidence="1 2" key="1">
    <citation type="submission" date="2020-09" db="EMBL/GenBank/DDBJ databases">
        <title>De no assembly of potato wild relative species, Solanum commersonii.</title>
        <authorList>
            <person name="Cho K."/>
        </authorList>
    </citation>
    <scope>NUCLEOTIDE SEQUENCE [LARGE SCALE GENOMIC DNA]</scope>
    <source>
        <strain evidence="1">LZ3.2</strain>
        <tissue evidence="1">Leaf</tissue>
    </source>
</reference>
<dbReference type="AlphaFoldDB" id="A0A9J5W540"/>
<dbReference type="EMBL" id="JACXVP010000012">
    <property type="protein sequence ID" value="KAG5570368.1"/>
    <property type="molecule type" value="Genomic_DNA"/>
</dbReference>
<comment type="caution">
    <text evidence="1">The sequence shown here is derived from an EMBL/GenBank/DDBJ whole genome shotgun (WGS) entry which is preliminary data.</text>
</comment>